<organism evidence="10 11">
    <name type="scientific">Cymbomonas tetramitiformis</name>
    <dbReference type="NCBI Taxonomy" id="36881"/>
    <lineage>
        <taxon>Eukaryota</taxon>
        <taxon>Viridiplantae</taxon>
        <taxon>Chlorophyta</taxon>
        <taxon>Pyramimonadophyceae</taxon>
        <taxon>Pyramimonadales</taxon>
        <taxon>Pyramimonadaceae</taxon>
        <taxon>Cymbomonas</taxon>
    </lineage>
</organism>
<dbReference type="GO" id="GO:0046872">
    <property type="term" value="F:metal ion binding"/>
    <property type="evidence" value="ECO:0007669"/>
    <property type="project" value="UniProtKB-KW"/>
</dbReference>
<keyword evidence="6" id="KW-0411">Iron-sulfur</keyword>
<sequence>MLGRLYSSGGVSFLSRTRHVAVGSFSSLCTLSNSATHTSPGASSPRKKNANLHEGPGIDHFLRAANSIEATSARTAVEGASSLGRRQVYLETYGCQMNVNDSEVVLSVLQNNGYGRTEDIQSADVILVNTCAIRENAESKIWHRLNYFRSIKKPSHRSLSKRARRQATSGEAPRRSKGPVVGVLGCMAERLKHKLLESDKLVDIVAGPDSYRDLPRLISIVDGELEGEADGAWRGHDNTQAGAINVQLTADETYADITPVRDASAISAYVSIMRGCNNMCAFCIVPFTRGRERSRPISSIVDE</sequence>
<evidence type="ECO:0000256" key="1">
    <source>
        <dbReference type="ARBA" id="ARBA00001966"/>
    </source>
</evidence>
<evidence type="ECO:0000256" key="6">
    <source>
        <dbReference type="ARBA" id="ARBA00023014"/>
    </source>
</evidence>
<dbReference type="Gene3D" id="3.30.750.210">
    <property type="match status" value="1"/>
</dbReference>
<feature type="region of interest" description="Disordered" evidence="7">
    <location>
        <begin position="156"/>
        <end position="177"/>
    </location>
</feature>
<feature type="non-terminal residue" evidence="10">
    <location>
        <position position="303"/>
    </location>
</feature>
<dbReference type="InterPro" id="IPR013848">
    <property type="entry name" value="Methylthiotransferase_N"/>
</dbReference>
<dbReference type="PROSITE" id="PS01278">
    <property type="entry name" value="MTTASE_RADICAL"/>
    <property type="match status" value="1"/>
</dbReference>
<evidence type="ECO:0000256" key="7">
    <source>
        <dbReference type="SAM" id="MobiDB-lite"/>
    </source>
</evidence>
<dbReference type="InterPro" id="IPR007197">
    <property type="entry name" value="rSAM"/>
</dbReference>
<reference evidence="10 11" key="1">
    <citation type="journal article" date="2015" name="Genome Biol. Evol.">
        <title>Comparative Genomics of a Bacterivorous Green Alga Reveals Evolutionary Causalities and Consequences of Phago-Mixotrophic Mode of Nutrition.</title>
        <authorList>
            <person name="Burns J.A."/>
            <person name="Paasch A."/>
            <person name="Narechania A."/>
            <person name="Kim E."/>
        </authorList>
    </citation>
    <scope>NUCLEOTIDE SEQUENCE [LARGE SCALE GENOMIC DNA]</scope>
    <source>
        <strain evidence="10 11">PLY_AMNH</strain>
    </source>
</reference>
<feature type="domain" description="Radical SAM core" evidence="9">
    <location>
        <begin position="262"/>
        <end position="303"/>
    </location>
</feature>
<dbReference type="InterPro" id="IPR058240">
    <property type="entry name" value="rSAM_sf"/>
</dbReference>
<dbReference type="Proteomes" id="UP001190700">
    <property type="component" value="Unassembled WGS sequence"/>
</dbReference>
<comment type="caution">
    <text evidence="10">The sequence shown here is derived from an EMBL/GenBank/DDBJ whole genome shotgun (WGS) entry which is preliminary data.</text>
</comment>
<name>A0AAE0BX48_9CHLO</name>
<evidence type="ECO:0000256" key="3">
    <source>
        <dbReference type="ARBA" id="ARBA00022691"/>
    </source>
</evidence>
<gene>
    <name evidence="10" type="ORF">CYMTET_46919</name>
</gene>
<dbReference type="GO" id="GO:0051539">
    <property type="term" value="F:4 iron, 4 sulfur cluster binding"/>
    <property type="evidence" value="ECO:0007669"/>
    <property type="project" value="UniProtKB-KW"/>
</dbReference>
<dbReference type="SUPFAM" id="SSF102114">
    <property type="entry name" value="Radical SAM enzymes"/>
    <property type="match status" value="1"/>
</dbReference>
<evidence type="ECO:0000259" key="9">
    <source>
        <dbReference type="PROSITE" id="PS51918"/>
    </source>
</evidence>
<comment type="cofactor">
    <cofactor evidence="1">
        <name>[4Fe-4S] cluster</name>
        <dbReference type="ChEBI" id="CHEBI:49883"/>
    </cofactor>
</comment>
<feature type="compositionally biased region" description="Basic residues" evidence="7">
    <location>
        <begin position="156"/>
        <end position="165"/>
    </location>
</feature>
<dbReference type="EMBL" id="LGRX02032858">
    <property type="protein sequence ID" value="KAK3243425.1"/>
    <property type="molecule type" value="Genomic_DNA"/>
</dbReference>
<protein>
    <recommendedName>
        <fullName evidence="12">MTTase N-terminal domain-containing protein</fullName>
    </recommendedName>
</protein>
<dbReference type="GO" id="GO:0005739">
    <property type="term" value="C:mitochondrion"/>
    <property type="evidence" value="ECO:0007669"/>
    <property type="project" value="TreeGrafter"/>
</dbReference>
<keyword evidence="3" id="KW-0949">S-adenosyl-L-methionine</keyword>
<evidence type="ECO:0000256" key="5">
    <source>
        <dbReference type="ARBA" id="ARBA00023004"/>
    </source>
</evidence>
<dbReference type="AlphaFoldDB" id="A0AAE0BX48"/>
<evidence type="ECO:0000313" key="11">
    <source>
        <dbReference type="Proteomes" id="UP001190700"/>
    </source>
</evidence>
<evidence type="ECO:0008006" key="12">
    <source>
        <dbReference type="Google" id="ProtNLM"/>
    </source>
</evidence>
<proteinExistence type="predicted"/>
<evidence type="ECO:0000313" key="10">
    <source>
        <dbReference type="EMBL" id="KAK3243425.1"/>
    </source>
</evidence>
<keyword evidence="4" id="KW-0479">Metal-binding</keyword>
<dbReference type="SFLD" id="SFLDS00029">
    <property type="entry name" value="Radical_SAM"/>
    <property type="match status" value="1"/>
</dbReference>
<dbReference type="GO" id="GO:0005829">
    <property type="term" value="C:cytosol"/>
    <property type="evidence" value="ECO:0007669"/>
    <property type="project" value="TreeGrafter"/>
</dbReference>
<keyword evidence="11" id="KW-1185">Reference proteome</keyword>
<evidence type="ECO:0000256" key="4">
    <source>
        <dbReference type="ARBA" id="ARBA00022723"/>
    </source>
</evidence>
<dbReference type="PROSITE" id="PS51449">
    <property type="entry name" value="MTTASE_N"/>
    <property type="match status" value="1"/>
</dbReference>
<dbReference type="FunFam" id="3.40.50.12160:FF:000003">
    <property type="entry name" value="CDK5 regulatory subunit-associated protein 1"/>
    <property type="match status" value="1"/>
</dbReference>
<dbReference type="Gene3D" id="3.40.50.12160">
    <property type="entry name" value="Methylthiotransferase, N-terminal domain"/>
    <property type="match status" value="1"/>
</dbReference>
<dbReference type="PANTHER" id="PTHR43020">
    <property type="entry name" value="CDK5 REGULATORY SUBUNIT-ASSOCIATED PROTEIN 1"/>
    <property type="match status" value="1"/>
</dbReference>
<keyword evidence="2" id="KW-0004">4Fe-4S</keyword>
<keyword evidence="5" id="KW-0408">Iron</keyword>
<dbReference type="InterPro" id="IPR020612">
    <property type="entry name" value="Methylthiotransferase_CS"/>
</dbReference>
<dbReference type="InterPro" id="IPR038135">
    <property type="entry name" value="Methylthiotransferase_N_sf"/>
</dbReference>
<evidence type="ECO:0000259" key="8">
    <source>
        <dbReference type="PROSITE" id="PS51449"/>
    </source>
</evidence>
<evidence type="ECO:0000256" key="2">
    <source>
        <dbReference type="ARBA" id="ARBA00022485"/>
    </source>
</evidence>
<dbReference type="GO" id="GO:0035597">
    <property type="term" value="F:tRNA-2-methylthio-N(6)-dimethylallyladenosine(37) synthase activity"/>
    <property type="evidence" value="ECO:0007669"/>
    <property type="project" value="TreeGrafter"/>
</dbReference>
<dbReference type="PROSITE" id="PS51918">
    <property type="entry name" value="RADICAL_SAM"/>
    <property type="match status" value="1"/>
</dbReference>
<feature type="domain" description="MTTase N-terminal" evidence="8">
    <location>
        <begin position="86"/>
        <end position="223"/>
    </location>
</feature>
<feature type="region of interest" description="Disordered" evidence="7">
    <location>
        <begin position="35"/>
        <end position="55"/>
    </location>
</feature>
<dbReference type="Pfam" id="PF00919">
    <property type="entry name" value="UPF0004"/>
    <property type="match status" value="1"/>
</dbReference>
<accession>A0AAE0BX48</accession>
<dbReference type="PANTHER" id="PTHR43020:SF2">
    <property type="entry name" value="MITOCHONDRIAL TRNA METHYLTHIOTRANSFERASE CDK5RAP1"/>
    <property type="match status" value="1"/>
</dbReference>